<dbReference type="InterPro" id="IPR050484">
    <property type="entry name" value="Transf_Hexapept/Carb_Anhydrase"/>
</dbReference>
<dbReference type="InterPro" id="IPR047324">
    <property type="entry name" value="LbH_gamma_CA-like"/>
</dbReference>
<dbReference type="SUPFAM" id="SSF51161">
    <property type="entry name" value="Trimeric LpxA-like enzymes"/>
    <property type="match status" value="1"/>
</dbReference>
<dbReference type="CDD" id="cd04645">
    <property type="entry name" value="LbH_gamma_CA_like"/>
    <property type="match status" value="1"/>
</dbReference>
<dbReference type="Proteomes" id="UP000197535">
    <property type="component" value="Unassembled WGS sequence"/>
</dbReference>
<keyword evidence="2" id="KW-1185">Reference proteome</keyword>
<dbReference type="PANTHER" id="PTHR13061:SF29">
    <property type="entry name" value="GAMMA CARBONIC ANHYDRASE-LIKE 1, MITOCHONDRIAL-RELATED"/>
    <property type="match status" value="1"/>
</dbReference>
<name>A0A254TKQ3_9BURK</name>
<proteinExistence type="predicted"/>
<accession>A0A254TKQ3</accession>
<evidence type="ECO:0000313" key="2">
    <source>
        <dbReference type="Proteomes" id="UP000197535"/>
    </source>
</evidence>
<dbReference type="Gene3D" id="2.160.10.10">
    <property type="entry name" value="Hexapeptide repeat proteins"/>
    <property type="match status" value="1"/>
</dbReference>
<dbReference type="OrthoDB" id="9803036at2"/>
<dbReference type="RefSeq" id="WP_088708036.1">
    <property type="nucleotide sequence ID" value="NZ_LSTO01000001.1"/>
</dbReference>
<dbReference type="InterPro" id="IPR011004">
    <property type="entry name" value="Trimer_LpxA-like_sf"/>
</dbReference>
<protein>
    <submittedName>
        <fullName evidence="1">Gamma carbonic anhydrase family protein</fullName>
    </submittedName>
</protein>
<dbReference type="AlphaFoldDB" id="A0A254TKQ3"/>
<reference evidence="1 2" key="1">
    <citation type="submission" date="2016-02" db="EMBL/GenBank/DDBJ databases">
        <authorList>
            <person name="Wen L."/>
            <person name="He K."/>
            <person name="Yang H."/>
        </authorList>
    </citation>
    <scope>NUCLEOTIDE SEQUENCE [LARGE SCALE GENOMIC DNA]</scope>
    <source>
        <strain evidence="1 2">TSA40</strain>
    </source>
</reference>
<sequence length="186" mass="19439">MTAPVELAPAFLGAKPAVNDSAFVASNAVLLGNVEVGADSSIWFGCVLRGDVQAIRIGMRSNIQDGTIIHCSTNGNPTQIGNDVTVGHAAVLHSCTIGDGAFVGIGARILDGAVIESGAMIAAGAVVTPGKVVGSGELWAGNPARLLRPLTDIDRNAMQRNAQRYVLLARHYRSQHPHTYNWSTSI</sequence>
<organism evidence="1 2">
    <name type="scientific">Noviherbaspirillum denitrificans</name>
    <dbReference type="NCBI Taxonomy" id="1968433"/>
    <lineage>
        <taxon>Bacteria</taxon>
        <taxon>Pseudomonadati</taxon>
        <taxon>Pseudomonadota</taxon>
        <taxon>Betaproteobacteria</taxon>
        <taxon>Burkholderiales</taxon>
        <taxon>Oxalobacteraceae</taxon>
        <taxon>Noviherbaspirillum</taxon>
    </lineage>
</organism>
<dbReference type="Pfam" id="PF00132">
    <property type="entry name" value="Hexapep"/>
    <property type="match status" value="1"/>
</dbReference>
<dbReference type="PANTHER" id="PTHR13061">
    <property type="entry name" value="DYNACTIN SUBUNIT P25"/>
    <property type="match status" value="1"/>
</dbReference>
<comment type="caution">
    <text evidence="1">The sequence shown here is derived from an EMBL/GenBank/DDBJ whole genome shotgun (WGS) entry which is preliminary data.</text>
</comment>
<evidence type="ECO:0000313" key="1">
    <source>
        <dbReference type="EMBL" id="OWW21183.1"/>
    </source>
</evidence>
<gene>
    <name evidence="1" type="ORF">AYR66_18585</name>
</gene>
<dbReference type="InterPro" id="IPR001451">
    <property type="entry name" value="Hexapep"/>
</dbReference>
<dbReference type="EMBL" id="LSTO01000001">
    <property type="protein sequence ID" value="OWW21183.1"/>
    <property type="molecule type" value="Genomic_DNA"/>
</dbReference>